<evidence type="ECO:0000256" key="6">
    <source>
        <dbReference type="ARBA" id="ARBA00022832"/>
    </source>
</evidence>
<feature type="transmembrane region" description="Helical" evidence="12">
    <location>
        <begin position="207"/>
        <end position="228"/>
    </location>
</feature>
<evidence type="ECO:0000313" key="14">
    <source>
        <dbReference type="Proteomes" id="UP001163046"/>
    </source>
</evidence>
<gene>
    <name evidence="13" type="ORF">OS493_014513</name>
</gene>
<dbReference type="GO" id="GO:0030148">
    <property type="term" value="P:sphingolipid biosynthetic process"/>
    <property type="evidence" value="ECO:0007669"/>
    <property type="project" value="TreeGrafter"/>
</dbReference>
<keyword evidence="5 12" id="KW-0812">Transmembrane</keyword>
<keyword evidence="3 12" id="KW-0444">Lipid biosynthesis</keyword>
<protein>
    <recommendedName>
        <fullName evidence="12">Elongation of very long chain fatty acids protein</fullName>
        <ecNumber evidence="12">2.3.1.199</ecNumber>
    </recommendedName>
    <alternativeName>
        <fullName evidence="12">Very-long-chain 3-oxoacyl-CoA synthase</fullName>
    </alternativeName>
</protein>
<dbReference type="OrthoDB" id="434092at2759"/>
<comment type="catalytic activity">
    <reaction evidence="11 12">
        <text>a very-long-chain acyl-CoA + malonyl-CoA + H(+) = a very-long-chain 3-oxoacyl-CoA + CO2 + CoA</text>
        <dbReference type="Rhea" id="RHEA:32727"/>
        <dbReference type="ChEBI" id="CHEBI:15378"/>
        <dbReference type="ChEBI" id="CHEBI:16526"/>
        <dbReference type="ChEBI" id="CHEBI:57287"/>
        <dbReference type="ChEBI" id="CHEBI:57384"/>
        <dbReference type="ChEBI" id="CHEBI:90725"/>
        <dbReference type="ChEBI" id="CHEBI:90736"/>
        <dbReference type="EC" id="2.3.1.199"/>
    </reaction>
</comment>
<evidence type="ECO:0000256" key="9">
    <source>
        <dbReference type="ARBA" id="ARBA00023136"/>
    </source>
</evidence>
<proteinExistence type="inferred from homology"/>
<sequence>MESRAEKYLNFFKTVLELQSFPVAVVYLILIPASLLWKNFTSPLGLHKVLVAYNFLCSALSLYSLAVIIKSFYQGGLLYTFAMVHDPEVKHAFLVYWFTKHLELLDTVFMILRHRQRQITFLHVYHHASILLLSDYAYHMTPWPAIGVMLGLNSFVHVFLYMYYGQSALNPTNRPQWKQQMTQLQMFQFVVGIVHAFFGYLHHGFCVYSIFYGFSMLGLFGNFYYYAFLKLGVTERLNEPNTSFVWQVLIILLTFFV</sequence>
<dbReference type="AlphaFoldDB" id="A0A9X0CMF5"/>
<dbReference type="EC" id="2.3.1.199" evidence="12"/>
<evidence type="ECO:0000256" key="10">
    <source>
        <dbReference type="ARBA" id="ARBA00023160"/>
    </source>
</evidence>
<keyword evidence="7 12" id="KW-1133">Transmembrane helix</keyword>
<dbReference type="GO" id="GO:0042761">
    <property type="term" value="P:very long-chain fatty acid biosynthetic process"/>
    <property type="evidence" value="ECO:0007669"/>
    <property type="project" value="TreeGrafter"/>
</dbReference>
<dbReference type="InterPro" id="IPR030457">
    <property type="entry name" value="ELO_CS"/>
</dbReference>
<keyword evidence="14" id="KW-1185">Reference proteome</keyword>
<evidence type="ECO:0000256" key="1">
    <source>
        <dbReference type="ARBA" id="ARBA00004141"/>
    </source>
</evidence>
<evidence type="ECO:0000256" key="12">
    <source>
        <dbReference type="RuleBase" id="RU361115"/>
    </source>
</evidence>
<dbReference type="GO" id="GO:0034626">
    <property type="term" value="P:fatty acid elongation, polyunsaturated fatty acid"/>
    <property type="evidence" value="ECO:0007669"/>
    <property type="project" value="TreeGrafter"/>
</dbReference>
<dbReference type="PANTHER" id="PTHR11157:SF134">
    <property type="entry name" value="ELONGATION OF FATTY ACIDS PROTEIN 1-RELATED"/>
    <property type="match status" value="1"/>
</dbReference>
<evidence type="ECO:0000256" key="3">
    <source>
        <dbReference type="ARBA" id="ARBA00022516"/>
    </source>
</evidence>
<dbReference type="EMBL" id="MU827308">
    <property type="protein sequence ID" value="KAJ7361868.1"/>
    <property type="molecule type" value="Genomic_DNA"/>
</dbReference>
<feature type="transmembrane region" description="Helical" evidence="12">
    <location>
        <begin position="144"/>
        <end position="164"/>
    </location>
</feature>
<feature type="transmembrane region" description="Helical" evidence="12">
    <location>
        <begin position="49"/>
        <end position="73"/>
    </location>
</feature>
<name>A0A9X0CMF5_9CNID</name>
<evidence type="ECO:0000256" key="4">
    <source>
        <dbReference type="ARBA" id="ARBA00022679"/>
    </source>
</evidence>
<evidence type="ECO:0000256" key="7">
    <source>
        <dbReference type="ARBA" id="ARBA00022989"/>
    </source>
</evidence>
<dbReference type="PROSITE" id="PS01188">
    <property type="entry name" value="ELO"/>
    <property type="match status" value="1"/>
</dbReference>
<dbReference type="Pfam" id="PF01151">
    <property type="entry name" value="ELO"/>
    <property type="match status" value="1"/>
</dbReference>
<evidence type="ECO:0000256" key="5">
    <source>
        <dbReference type="ARBA" id="ARBA00022692"/>
    </source>
</evidence>
<evidence type="ECO:0000256" key="11">
    <source>
        <dbReference type="ARBA" id="ARBA00047375"/>
    </source>
</evidence>
<dbReference type="Proteomes" id="UP001163046">
    <property type="component" value="Unassembled WGS sequence"/>
</dbReference>
<keyword evidence="6 12" id="KW-0276">Fatty acid metabolism</keyword>
<dbReference type="PANTHER" id="PTHR11157">
    <property type="entry name" value="FATTY ACID ACYL TRANSFERASE-RELATED"/>
    <property type="match status" value="1"/>
</dbReference>
<dbReference type="GO" id="GO:0019367">
    <property type="term" value="P:fatty acid elongation, saturated fatty acid"/>
    <property type="evidence" value="ECO:0007669"/>
    <property type="project" value="TreeGrafter"/>
</dbReference>
<dbReference type="GO" id="GO:0005789">
    <property type="term" value="C:endoplasmic reticulum membrane"/>
    <property type="evidence" value="ECO:0007669"/>
    <property type="project" value="TreeGrafter"/>
</dbReference>
<comment type="similarity">
    <text evidence="2 12">Belongs to the ELO family.</text>
</comment>
<reference evidence="13" key="1">
    <citation type="submission" date="2023-01" db="EMBL/GenBank/DDBJ databases">
        <title>Genome assembly of the deep-sea coral Lophelia pertusa.</title>
        <authorList>
            <person name="Herrera S."/>
            <person name="Cordes E."/>
        </authorList>
    </citation>
    <scope>NUCLEOTIDE SEQUENCE</scope>
    <source>
        <strain evidence="13">USNM1676648</strain>
        <tissue evidence="13">Polyp</tissue>
    </source>
</reference>
<feature type="transmembrane region" description="Helical" evidence="12">
    <location>
        <begin position="184"/>
        <end position="201"/>
    </location>
</feature>
<evidence type="ECO:0000256" key="8">
    <source>
        <dbReference type="ARBA" id="ARBA00023098"/>
    </source>
</evidence>
<keyword evidence="9 12" id="KW-0472">Membrane</keyword>
<organism evidence="13 14">
    <name type="scientific">Desmophyllum pertusum</name>
    <dbReference type="NCBI Taxonomy" id="174260"/>
    <lineage>
        <taxon>Eukaryota</taxon>
        <taxon>Metazoa</taxon>
        <taxon>Cnidaria</taxon>
        <taxon>Anthozoa</taxon>
        <taxon>Hexacorallia</taxon>
        <taxon>Scleractinia</taxon>
        <taxon>Caryophylliina</taxon>
        <taxon>Caryophylliidae</taxon>
        <taxon>Desmophyllum</taxon>
    </lineage>
</organism>
<dbReference type="GO" id="GO:0009922">
    <property type="term" value="F:fatty acid elongase activity"/>
    <property type="evidence" value="ECO:0007669"/>
    <property type="project" value="UniProtKB-EC"/>
</dbReference>
<evidence type="ECO:0000256" key="2">
    <source>
        <dbReference type="ARBA" id="ARBA00007263"/>
    </source>
</evidence>
<feature type="transmembrane region" description="Helical" evidence="12">
    <location>
        <begin position="20"/>
        <end position="37"/>
    </location>
</feature>
<comment type="caution">
    <text evidence="13">The sequence shown here is derived from an EMBL/GenBank/DDBJ whole genome shotgun (WGS) entry which is preliminary data.</text>
</comment>
<accession>A0A9X0CMF5</accession>
<keyword evidence="4 12" id="KW-0808">Transferase</keyword>
<evidence type="ECO:0000313" key="13">
    <source>
        <dbReference type="EMBL" id="KAJ7361868.1"/>
    </source>
</evidence>
<dbReference type="InterPro" id="IPR002076">
    <property type="entry name" value="ELO_fam"/>
</dbReference>
<comment type="subcellular location">
    <subcellularLocation>
        <location evidence="1">Membrane</location>
        <topology evidence="1">Multi-pass membrane protein</topology>
    </subcellularLocation>
</comment>
<dbReference type="GO" id="GO:0034625">
    <property type="term" value="P:fatty acid elongation, monounsaturated fatty acid"/>
    <property type="evidence" value="ECO:0007669"/>
    <property type="project" value="TreeGrafter"/>
</dbReference>
<keyword evidence="10 12" id="KW-0275">Fatty acid biosynthesis</keyword>
<keyword evidence="8 12" id="KW-0443">Lipid metabolism</keyword>